<dbReference type="InterPro" id="IPR056884">
    <property type="entry name" value="NPHP3-like_N"/>
</dbReference>
<reference evidence="4" key="1">
    <citation type="journal article" date="2020" name="Stud. Mycol.">
        <title>101 Dothideomycetes genomes: a test case for predicting lifestyles and emergence of pathogens.</title>
        <authorList>
            <person name="Haridas S."/>
            <person name="Albert R."/>
            <person name="Binder M."/>
            <person name="Bloem J."/>
            <person name="Labutti K."/>
            <person name="Salamov A."/>
            <person name="Andreopoulos B."/>
            <person name="Baker S."/>
            <person name="Barry K."/>
            <person name="Bills G."/>
            <person name="Bluhm B."/>
            <person name="Cannon C."/>
            <person name="Castanera R."/>
            <person name="Culley D."/>
            <person name="Daum C."/>
            <person name="Ezra D."/>
            <person name="Gonzalez J."/>
            <person name="Henrissat B."/>
            <person name="Kuo A."/>
            <person name="Liang C."/>
            <person name="Lipzen A."/>
            <person name="Lutzoni F."/>
            <person name="Magnuson J."/>
            <person name="Mondo S."/>
            <person name="Nolan M."/>
            <person name="Ohm R."/>
            <person name="Pangilinan J."/>
            <person name="Park H.-J."/>
            <person name="Ramirez L."/>
            <person name="Alfaro M."/>
            <person name="Sun H."/>
            <person name="Tritt A."/>
            <person name="Yoshinaga Y."/>
            <person name="Zwiers L.-H."/>
            <person name="Turgeon B."/>
            <person name="Goodwin S."/>
            <person name="Spatafora J."/>
            <person name="Crous P."/>
            <person name="Grigoriev I."/>
        </authorList>
    </citation>
    <scope>NUCLEOTIDE SEQUENCE</scope>
    <source>
        <strain evidence="4">CBS 627.86</strain>
    </source>
</reference>
<evidence type="ECO:0000313" key="4">
    <source>
        <dbReference type="EMBL" id="KAF2111408.1"/>
    </source>
</evidence>
<accession>A0A6A5YZ54</accession>
<feature type="domain" description="Nephrocystin 3-like N-terminal" evidence="2">
    <location>
        <begin position="286"/>
        <end position="447"/>
    </location>
</feature>
<evidence type="ECO:0000259" key="2">
    <source>
        <dbReference type="Pfam" id="PF24883"/>
    </source>
</evidence>
<gene>
    <name evidence="4" type="ORF">BDV96DRAFT_499698</name>
</gene>
<dbReference type="PANTHER" id="PTHR10039:SF5">
    <property type="entry name" value="NACHT DOMAIN-CONTAINING PROTEIN"/>
    <property type="match status" value="1"/>
</dbReference>
<dbReference type="OrthoDB" id="443402at2759"/>
<evidence type="ECO:0000313" key="5">
    <source>
        <dbReference type="Proteomes" id="UP000799770"/>
    </source>
</evidence>
<evidence type="ECO:0000256" key="1">
    <source>
        <dbReference type="ARBA" id="ARBA00022737"/>
    </source>
</evidence>
<dbReference type="InterPro" id="IPR027417">
    <property type="entry name" value="P-loop_NTPase"/>
</dbReference>
<dbReference type="InterPro" id="IPR056693">
    <property type="entry name" value="DUF7791"/>
</dbReference>
<protein>
    <submittedName>
        <fullName evidence="4">Uncharacterized protein</fullName>
    </submittedName>
</protein>
<dbReference type="Gene3D" id="3.40.50.300">
    <property type="entry name" value="P-loop containing nucleotide triphosphate hydrolases"/>
    <property type="match status" value="1"/>
</dbReference>
<organism evidence="4 5">
    <name type="scientific">Lophiotrema nucula</name>
    <dbReference type="NCBI Taxonomy" id="690887"/>
    <lineage>
        <taxon>Eukaryota</taxon>
        <taxon>Fungi</taxon>
        <taxon>Dikarya</taxon>
        <taxon>Ascomycota</taxon>
        <taxon>Pezizomycotina</taxon>
        <taxon>Dothideomycetes</taxon>
        <taxon>Pleosporomycetidae</taxon>
        <taxon>Pleosporales</taxon>
        <taxon>Lophiotremataceae</taxon>
        <taxon>Lophiotrema</taxon>
    </lineage>
</organism>
<keyword evidence="5" id="KW-1185">Reference proteome</keyword>
<dbReference type="PANTHER" id="PTHR10039">
    <property type="entry name" value="AMELOGENIN"/>
    <property type="match status" value="1"/>
</dbReference>
<proteinExistence type="predicted"/>
<dbReference type="AlphaFoldDB" id="A0A6A5YZ54"/>
<sequence length="662" mass="75882">MVLDPFSALSLACNIVQFVDFGTRLSASIYELYNSASGLASDQTELLEMADRLQSLAEQLSPADEAEASAVTDSKRFTSLLYSCRLAAQELTNLVEDLKVDKSRKMWSSIRQGIRGARKRGEIERLINRMKTLQDSLNSYLLALLQDSSSKVFAALQDLANEEARMDVEWQLDLRKMKDDILQEIRTQRARSFDFEPISLERNAPPPKPPPMEKKLSLLTSNQLGLEAVASGLSTLASDGMKVSHAQRMLGTLYFPEMQLRQSDIRSAHHLTFDWLYQDSGSDTQSSLASWFQDGEGVYWVAGKAGSGKSTLLNHIVRDPKTLDLLRRWANPDKLFIGSYFFWNSGSALQKSQNGLIRSLLFDVLRICPELIQEIMPDSAVGYVPQSWTLHHLMTAFRRLADVSTHRYRFCFVIDGLDEYDGDHHELVQVLKDAFSSSCMKLCLSSRPWNVFQEAFGQQAGPHMLLENYTRNDILNYVTNTMEQSTAFSDLKSIEPRCSDFIREIVDRAQGVFLWVVLVTRSLVRGFTNADTFDDLERRLHEFPRELGPFFRHMYESIEPFYRLEAARYFQIAMKARRAYRLLTYDLHGAGDAENIIRIYLRGREWGDSSYLVRLQRARKRINARTQGLLEVYGQADTNARVDFFHRTVQDFLCLEDMQRTL</sequence>
<feature type="non-terminal residue" evidence="4">
    <location>
        <position position="662"/>
    </location>
</feature>
<name>A0A6A5YZ54_9PLEO</name>
<dbReference type="SUPFAM" id="SSF52540">
    <property type="entry name" value="P-loop containing nucleoside triphosphate hydrolases"/>
    <property type="match status" value="1"/>
</dbReference>
<dbReference type="Proteomes" id="UP000799770">
    <property type="component" value="Unassembled WGS sequence"/>
</dbReference>
<evidence type="ECO:0000259" key="3">
    <source>
        <dbReference type="Pfam" id="PF25053"/>
    </source>
</evidence>
<dbReference type="Pfam" id="PF24883">
    <property type="entry name" value="NPHP3_N"/>
    <property type="match status" value="1"/>
</dbReference>
<keyword evidence="1" id="KW-0677">Repeat</keyword>
<dbReference type="Pfam" id="PF25053">
    <property type="entry name" value="DUF7791"/>
    <property type="match status" value="1"/>
</dbReference>
<feature type="domain" description="DUF7791" evidence="3">
    <location>
        <begin position="557"/>
        <end position="662"/>
    </location>
</feature>
<dbReference type="EMBL" id="ML977334">
    <property type="protein sequence ID" value="KAF2111408.1"/>
    <property type="molecule type" value="Genomic_DNA"/>
</dbReference>